<proteinExistence type="predicted"/>
<dbReference type="SUPFAM" id="SSF52402">
    <property type="entry name" value="Adenine nucleotide alpha hydrolases-like"/>
    <property type="match status" value="1"/>
</dbReference>
<sequence length="263" mass="30034">MAYTDQEVRRLVGKAVHHYGLIDDGDRIAVAVSGGKDSLLLLWILRERLRRLPIRYELVAVHVDLGFEPSTAAPLEDFFRKEGFDYRILRTDYGVQAHRPENRENPCFLCARRRRAALFREARALGCSKVAFAHNQDDFIETFFINILYGAQTAGIVPRQNFFGGSLVVIRPLALVDSHKVERMVRRLGLPVVENPCPSAGRNARTEIRDFLFGLYRKNRKIRGNIYHAMSHINREYLPPPLKRASVAPKDAPEKRPQGETDA</sequence>
<dbReference type="InterPro" id="IPR035107">
    <property type="entry name" value="tRNA_thiolation_TtcA_Ctu1"/>
</dbReference>
<dbReference type="GO" id="GO:0008033">
    <property type="term" value="P:tRNA processing"/>
    <property type="evidence" value="ECO:0007669"/>
    <property type="project" value="InterPro"/>
</dbReference>
<dbReference type="PANTHER" id="PTHR43686:SF1">
    <property type="entry name" value="AMINOTRAN_5 DOMAIN-CONTAINING PROTEIN"/>
    <property type="match status" value="1"/>
</dbReference>
<dbReference type="PANTHER" id="PTHR43686">
    <property type="entry name" value="SULFURTRANSFERASE-RELATED"/>
    <property type="match status" value="1"/>
</dbReference>
<evidence type="ECO:0000256" key="1">
    <source>
        <dbReference type="ARBA" id="ARBA00022679"/>
    </source>
</evidence>
<feature type="region of interest" description="Disordered" evidence="2">
    <location>
        <begin position="241"/>
        <end position="263"/>
    </location>
</feature>
<dbReference type="PIRSF" id="PIRSF004976">
    <property type="entry name" value="ATPase_YdaO"/>
    <property type="match status" value="1"/>
</dbReference>
<accession>A0A831ZYM6</accession>
<dbReference type="Pfam" id="PF01171">
    <property type="entry name" value="ATP_bind_3"/>
    <property type="match status" value="1"/>
</dbReference>
<feature type="compositionally biased region" description="Basic and acidic residues" evidence="2">
    <location>
        <begin position="251"/>
        <end position="263"/>
    </location>
</feature>
<gene>
    <name evidence="4" type="ORF">ENS06_03795</name>
</gene>
<dbReference type="InterPro" id="IPR011063">
    <property type="entry name" value="TilS/TtcA_N"/>
</dbReference>
<dbReference type="InterPro" id="IPR014729">
    <property type="entry name" value="Rossmann-like_a/b/a_fold"/>
</dbReference>
<protein>
    <submittedName>
        <fullName evidence="4">tRNA 2-thiocytidine(32) synthetase TtcA</fullName>
    </submittedName>
</protein>
<organism evidence="4">
    <name type="scientific">Desulfacinum infernum</name>
    <dbReference type="NCBI Taxonomy" id="35837"/>
    <lineage>
        <taxon>Bacteria</taxon>
        <taxon>Pseudomonadati</taxon>
        <taxon>Thermodesulfobacteriota</taxon>
        <taxon>Syntrophobacteria</taxon>
        <taxon>Syntrophobacterales</taxon>
        <taxon>Syntrophobacteraceae</taxon>
        <taxon>Desulfacinum</taxon>
    </lineage>
</organism>
<dbReference type="EMBL" id="DSTK01000012">
    <property type="protein sequence ID" value="HFK96433.1"/>
    <property type="molecule type" value="Genomic_DNA"/>
</dbReference>
<reference evidence="4" key="1">
    <citation type="journal article" date="2020" name="mSystems">
        <title>Genome- and Community-Level Interaction Insights into Carbon Utilization and Element Cycling Functions of Hydrothermarchaeota in Hydrothermal Sediment.</title>
        <authorList>
            <person name="Zhou Z."/>
            <person name="Liu Y."/>
            <person name="Xu W."/>
            <person name="Pan J."/>
            <person name="Luo Z.H."/>
            <person name="Li M."/>
        </authorList>
    </citation>
    <scope>NUCLEOTIDE SEQUENCE [LARGE SCALE GENOMIC DNA]</scope>
    <source>
        <strain evidence="4">SpSt-456</strain>
    </source>
</reference>
<feature type="domain" description="tRNA(Ile)-lysidine/2-thiocytidine synthase N-terminal" evidence="3">
    <location>
        <begin position="28"/>
        <end position="209"/>
    </location>
</feature>
<keyword evidence="1" id="KW-0808">Transferase</keyword>
<dbReference type="Gene3D" id="3.40.50.620">
    <property type="entry name" value="HUPs"/>
    <property type="match status" value="1"/>
</dbReference>
<evidence type="ECO:0000256" key="2">
    <source>
        <dbReference type="SAM" id="MobiDB-lite"/>
    </source>
</evidence>
<dbReference type="GO" id="GO:0016740">
    <property type="term" value="F:transferase activity"/>
    <property type="evidence" value="ECO:0007669"/>
    <property type="project" value="UniProtKB-KW"/>
</dbReference>
<name>A0A831ZYM6_9BACT</name>
<dbReference type="AlphaFoldDB" id="A0A831ZYM6"/>
<comment type="caution">
    <text evidence="4">The sequence shown here is derived from an EMBL/GenBank/DDBJ whole genome shotgun (WGS) entry which is preliminary data.</text>
</comment>
<evidence type="ECO:0000259" key="3">
    <source>
        <dbReference type="Pfam" id="PF01171"/>
    </source>
</evidence>
<evidence type="ECO:0000313" key="4">
    <source>
        <dbReference type="EMBL" id="HFK96433.1"/>
    </source>
</evidence>